<keyword evidence="8" id="KW-0443">Lipid metabolism</keyword>
<accession>A0A2P6TFV5</accession>
<gene>
    <name evidence="16" type="ORF">C2E21_8024</name>
</gene>
<dbReference type="FunFam" id="1.20.140.10:FF:000010">
    <property type="entry name" value="Acyl-coenzyme A oxidase"/>
    <property type="match status" value="1"/>
</dbReference>
<evidence type="ECO:0000259" key="14">
    <source>
        <dbReference type="Pfam" id="PF02770"/>
    </source>
</evidence>
<dbReference type="Pfam" id="PF22924">
    <property type="entry name" value="ACOX_C_alpha1"/>
    <property type="match status" value="1"/>
</dbReference>
<dbReference type="GO" id="GO:0003997">
    <property type="term" value="F:acyl-CoA oxidase activity"/>
    <property type="evidence" value="ECO:0007669"/>
    <property type="project" value="InterPro"/>
</dbReference>
<dbReference type="SUPFAM" id="SSF47203">
    <property type="entry name" value="Acyl-CoA dehydrogenase C-terminal domain-like"/>
    <property type="match status" value="2"/>
</dbReference>
<protein>
    <recommendedName>
        <fullName evidence="10">Acyl-coenzyme A oxidase</fullName>
    </recommendedName>
</protein>
<dbReference type="GO" id="GO:0055088">
    <property type="term" value="P:lipid homeostasis"/>
    <property type="evidence" value="ECO:0007669"/>
    <property type="project" value="TreeGrafter"/>
</dbReference>
<dbReference type="InterPro" id="IPR006091">
    <property type="entry name" value="Acyl-CoA_Oxase/DH_mid-dom"/>
</dbReference>
<evidence type="ECO:0000313" key="16">
    <source>
        <dbReference type="EMBL" id="PRW32996.1"/>
    </source>
</evidence>
<comment type="cofactor">
    <cofactor evidence="1">
        <name>FAD</name>
        <dbReference type="ChEBI" id="CHEBI:57692"/>
    </cofactor>
</comment>
<dbReference type="GO" id="GO:0005504">
    <property type="term" value="F:fatty acid binding"/>
    <property type="evidence" value="ECO:0007669"/>
    <property type="project" value="TreeGrafter"/>
</dbReference>
<reference evidence="16 17" key="1">
    <citation type="journal article" date="2018" name="Plant J.">
        <title>Genome sequences of Chlorella sorokiniana UTEX 1602 and Micractinium conductrix SAG 241.80: implications to maltose excretion by a green alga.</title>
        <authorList>
            <person name="Arriola M.B."/>
            <person name="Velmurugan N."/>
            <person name="Zhang Y."/>
            <person name="Plunkett M.H."/>
            <person name="Hondzo H."/>
            <person name="Barney B.M."/>
        </authorList>
    </citation>
    <scope>NUCLEOTIDE SEQUENCE [LARGE SCALE GENOMIC DNA]</scope>
    <source>
        <strain evidence="17">UTEX 1602</strain>
    </source>
</reference>
<evidence type="ECO:0000313" key="17">
    <source>
        <dbReference type="Proteomes" id="UP000239899"/>
    </source>
</evidence>
<dbReference type="GO" id="GO:0033540">
    <property type="term" value="P:fatty acid beta-oxidation using acyl-CoA oxidase"/>
    <property type="evidence" value="ECO:0007669"/>
    <property type="project" value="TreeGrafter"/>
</dbReference>
<comment type="similarity">
    <text evidence="3 10">Belongs to the acyl-CoA oxidase family.</text>
</comment>
<dbReference type="Pfam" id="PF02770">
    <property type="entry name" value="Acyl-CoA_dh_M"/>
    <property type="match status" value="1"/>
</dbReference>
<feature type="domain" description="Acyl-CoA oxidase/dehydrogenase middle" evidence="14">
    <location>
        <begin position="160"/>
        <end position="269"/>
    </location>
</feature>
<comment type="subcellular location">
    <subcellularLocation>
        <location evidence="2">Peroxisome</location>
    </subcellularLocation>
</comment>
<feature type="active site" description="Proton acceptor" evidence="11">
    <location>
        <position position="437"/>
    </location>
</feature>
<dbReference type="AlphaFoldDB" id="A0A2P6TFV5"/>
<comment type="caution">
    <text evidence="16">The sequence shown here is derived from an EMBL/GenBank/DDBJ whole genome shotgun (WGS) entry which is preliminary data.</text>
</comment>
<proteinExistence type="inferred from homology"/>
<evidence type="ECO:0000256" key="7">
    <source>
        <dbReference type="ARBA" id="ARBA00023002"/>
    </source>
</evidence>
<evidence type="ECO:0000259" key="15">
    <source>
        <dbReference type="Pfam" id="PF22924"/>
    </source>
</evidence>
<evidence type="ECO:0000256" key="1">
    <source>
        <dbReference type="ARBA" id="ARBA00001974"/>
    </source>
</evidence>
<evidence type="ECO:0000256" key="12">
    <source>
        <dbReference type="PIRSR" id="PIRSR000168-2"/>
    </source>
</evidence>
<dbReference type="InterPro" id="IPR002655">
    <property type="entry name" value="Acyl-CoA_oxidase_C"/>
</dbReference>
<dbReference type="GO" id="GO:0071949">
    <property type="term" value="F:FAD binding"/>
    <property type="evidence" value="ECO:0007669"/>
    <property type="project" value="InterPro"/>
</dbReference>
<name>A0A2P6TFV5_CHLSO</name>
<feature type="domain" description="Acyl-CoA oxidase C-alpha1" evidence="15">
    <location>
        <begin position="305"/>
        <end position="452"/>
    </location>
</feature>
<keyword evidence="17" id="KW-1185">Reference proteome</keyword>
<evidence type="ECO:0000256" key="3">
    <source>
        <dbReference type="ARBA" id="ARBA00006288"/>
    </source>
</evidence>
<keyword evidence="7" id="KW-0560">Oxidoreductase</keyword>
<dbReference type="OrthoDB" id="538336at2759"/>
<keyword evidence="4 10" id="KW-0285">Flavoprotein</keyword>
<dbReference type="Pfam" id="PF01756">
    <property type="entry name" value="ACOX"/>
    <property type="match status" value="1"/>
</dbReference>
<sequence>MASRRLEVLQAHLGGLRVQEDDDRELERQATSAAATTLPPPDQMFDFLTRDNKQLRGQIFEFLKDPLYRPNYYLSMQGFRDLTSKRVAKFVGARFFSVFDYVNDPLKFQAALECLSFCDYSLAIKSGVHFTLCGGTIAKLGTEKHHDVLRAMDTLELPGSFGMTELGHGSNVMGIETTAVYDPASQEFILNTPNNEASKFWIGGVAQTARISAIFAQLTVNGRNEGPHVFIVHLRDASGNFMPGVRCADNGPKQGLLGVDNGQIWLNNVRVPRDALLDRFATVDSAGNYRSPIANVQQRFGTMIGGLTTGRMLIAQGAVDACKIGCTIAIRYAADRPQFGDRPILSYLTHQRRLFVGLSTTYAFHLAMLQLKQVVIKGGPDAAKQVHIVSSGLKAGATWHRVKILQDCRECCGGMGFLAINRIGPMLNDMNVDTTFEGDNTVLMAQVAKPLLDAAVKARMTSAPPPPKVMEMDLCKTCVGRLLAWREQMLTAGLAADMAAAAAKGGANAAMAALDDNLDRVTQLGWAWTDRHTFAAFQAEAAAAPPQLQPALNLLALLYGLTRIEAGVECYLSTGALSGEAMKAVHAKANALCRELGAGNGRLALALCDGFGIPDHLLQAPIAIGNWRTFEG</sequence>
<dbReference type="Gene3D" id="1.20.140.10">
    <property type="entry name" value="Butyryl-CoA Dehydrogenase, subunit A, domain 3"/>
    <property type="match status" value="2"/>
</dbReference>
<dbReference type="InterPro" id="IPR036250">
    <property type="entry name" value="AcylCo_DH-like_C"/>
</dbReference>
<evidence type="ECO:0000256" key="8">
    <source>
        <dbReference type="ARBA" id="ARBA00023098"/>
    </source>
</evidence>
<evidence type="ECO:0000256" key="6">
    <source>
        <dbReference type="ARBA" id="ARBA00022832"/>
    </source>
</evidence>
<evidence type="ECO:0000256" key="4">
    <source>
        <dbReference type="ARBA" id="ARBA00022630"/>
    </source>
</evidence>
<dbReference type="SUPFAM" id="SSF56645">
    <property type="entry name" value="Acyl-CoA dehydrogenase NM domain-like"/>
    <property type="match status" value="1"/>
</dbReference>
<evidence type="ECO:0000256" key="5">
    <source>
        <dbReference type="ARBA" id="ARBA00022827"/>
    </source>
</evidence>
<dbReference type="Gene3D" id="2.40.110.10">
    <property type="entry name" value="Butyryl-CoA Dehydrogenase, subunit A, domain 2"/>
    <property type="match status" value="1"/>
</dbReference>
<evidence type="ECO:0000256" key="10">
    <source>
        <dbReference type="PIRNR" id="PIRNR000168"/>
    </source>
</evidence>
<feature type="domain" description="Acyl-CoA oxidase C-terminal" evidence="13">
    <location>
        <begin position="511"/>
        <end position="623"/>
    </location>
</feature>
<keyword evidence="5 10" id="KW-0274">FAD</keyword>
<dbReference type="STRING" id="3076.A0A2P6TFV5"/>
<dbReference type="InterPro" id="IPR055060">
    <property type="entry name" value="ACOX_C_alpha1"/>
</dbReference>
<feature type="binding site" evidence="12">
    <location>
        <position position="203"/>
    </location>
    <ligand>
        <name>FAD</name>
        <dbReference type="ChEBI" id="CHEBI:57692"/>
    </ligand>
</feature>
<organism evidence="16 17">
    <name type="scientific">Chlorella sorokiniana</name>
    <name type="common">Freshwater green alga</name>
    <dbReference type="NCBI Taxonomy" id="3076"/>
    <lineage>
        <taxon>Eukaryota</taxon>
        <taxon>Viridiplantae</taxon>
        <taxon>Chlorophyta</taxon>
        <taxon>core chlorophytes</taxon>
        <taxon>Trebouxiophyceae</taxon>
        <taxon>Chlorellales</taxon>
        <taxon>Chlorellaceae</taxon>
        <taxon>Chlorella clade</taxon>
        <taxon>Chlorella</taxon>
    </lineage>
</organism>
<evidence type="ECO:0000259" key="13">
    <source>
        <dbReference type="Pfam" id="PF01756"/>
    </source>
</evidence>
<evidence type="ECO:0000256" key="2">
    <source>
        <dbReference type="ARBA" id="ARBA00004275"/>
    </source>
</evidence>
<dbReference type="PIRSF" id="PIRSF000168">
    <property type="entry name" value="Acyl-CoA_oxidase"/>
    <property type="match status" value="1"/>
</dbReference>
<dbReference type="PANTHER" id="PTHR10909:SF352">
    <property type="entry name" value="ACYL-COENZYME A OXIDASE-LIKE PROTEIN"/>
    <property type="match status" value="1"/>
</dbReference>
<dbReference type="PANTHER" id="PTHR10909">
    <property type="entry name" value="ELECTRON TRANSPORT OXIDOREDUCTASE"/>
    <property type="match status" value="1"/>
</dbReference>
<dbReference type="InterPro" id="IPR012258">
    <property type="entry name" value="Acyl-CoA_oxidase"/>
</dbReference>
<dbReference type="FunFam" id="2.40.110.10:FF:000005">
    <property type="entry name" value="Acyl-coenzyme A oxidase"/>
    <property type="match status" value="1"/>
</dbReference>
<dbReference type="EMBL" id="LHPG02000018">
    <property type="protein sequence ID" value="PRW32996.1"/>
    <property type="molecule type" value="Genomic_DNA"/>
</dbReference>
<dbReference type="InterPro" id="IPR046373">
    <property type="entry name" value="Acyl-CoA_Oxase/DH_mid-dom_sf"/>
</dbReference>
<feature type="binding site" evidence="12">
    <location>
        <position position="164"/>
    </location>
    <ligand>
        <name>FAD</name>
        <dbReference type="ChEBI" id="CHEBI:57692"/>
    </ligand>
</feature>
<keyword evidence="9" id="KW-0576">Peroxisome</keyword>
<dbReference type="GO" id="GO:0005777">
    <property type="term" value="C:peroxisome"/>
    <property type="evidence" value="ECO:0007669"/>
    <property type="project" value="UniProtKB-SubCell"/>
</dbReference>
<evidence type="ECO:0000256" key="9">
    <source>
        <dbReference type="ARBA" id="ARBA00023140"/>
    </source>
</evidence>
<keyword evidence="6" id="KW-0276">Fatty acid metabolism</keyword>
<dbReference type="InterPro" id="IPR009100">
    <property type="entry name" value="AcylCoA_DH/oxidase_NM_dom_sf"/>
</dbReference>
<evidence type="ECO:0000256" key="11">
    <source>
        <dbReference type="PIRSR" id="PIRSR000168-1"/>
    </source>
</evidence>
<dbReference type="Proteomes" id="UP000239899">
    <property type="component" value="Unassembled WGS sequence"/>
</dbReference>